<reference evidence="2 3" key="1">
    <citation type="submission" date="2016-11" db="EMBL/GenBank/DDBJ databases">
        <authorList>
            <person name="Jaros S."/>
            <person name="Januszkiewicz K."/>
            <person name="Wedrychowicz H."/>
        </authorList>
    </citation>
    <scope>NUCLEOTIDE SEQUENCE [LARGE SCALE GENOMIC DNA]</scope>
    <source>
        <strain evidence="2 3">DSM 2631</strain>
    </source>
</reference>
<dbReference type="InterPro" id="IPR015943">
    <property type="entry name" value="WD40/YVTN_repeat-like_dom_sf"/>
</dbReference>
<dbReference type="RefSeq" id="WP_072897843.1">
    <property type="nucleotide sequence ID" value="NZ_FQVM01000046.1"/>
</dbReference>
<dbReference type="STRING" id="1533.SAMN05443638_1466"/>
<evidence type="ECO:0000313" key="3">
    <source>
        <dbReference type="Proteomes" id="UP000184035"/>
    </source>
</evidence>
<keyword evidence="1" id="KW-0472">Membrane</keyword>
<dbReference type="Gene3D" id="2.130.10.10">
    <property type="entry name" value="YVTN repeat-like/Quinoprotein amine dehydrogenase"/>
    <property type="match status" value="1"/>
</dbReference>
<accession>A0A1M4ZGR6</accession>
<dbReference type="EMBL" id="FQVM01000046">
    <property type="protein sequence ID" value="SHF16992.1"/>
    <property type="molecule type" value="Genomic_DNA"/>
</dbReference>
<organism evidence="2 3">
    <name type="scientific">Clostridium fallax</name>
    <dbReference type="NCBI Taxonomy" id="1533"/>
    <lineage>
        <taxon>Bacteria</taxon>
        <taxon>Bacillati</taxon>
        <taxon>Bacillota</taxon>
        <taxon>Clostridia</taxon>
        <taxon>Eubacteriales</taxon>
        <taxon>Clostridiaceae</taxon>
        <taxon>Clostridium</taxon>
    </lineage>
</organism>
<dbReference type="OrthoDB" id="1630871at2"/>
<proteinExistence type="predicted"/>
<gene>
    <name evidence="2" type="ORF">SAMN05443638_1466</name>
</gene>
<name>A0A1M4ZGR6_9CLOT</name>
<evidence type="ECO:0000256" key="1">
    <source>
        <dbReference type="SAM" id="Phobius"/>
    </source>
</evidence>
<dbReference type="Proteomes" id="UP000184035">
    <property type="component" value="Unassembled WGS sequence"/>
</dbReference>
<dbReference type="AlphaFoldDB" id="A0A1M4ZGR6"/>
<dbReference type="SUPFAM" id="SSF69322">
    <property type="entry name" value="Tricorn protease domain 2"/>
    <property type="match status" value="1"/>
</dbReference>
<protein>
    <recommendedName>
        <fullName evidence="4">WD40-like Beta Propeller Repeat</fullName>
    </recommendedName>
</protein>
<evidence type="ECO:0008006" key="4">
    <source>
        <dbReference type="Google" id="ProtNLM"/>
    </source>
</evidence>
<evidence type="ECO:0000313" key="2">
    <source>
        <dbReference type="EMBL" id="SHF16992.1"/>
    </source>
</evidence>
<keyword evidence="3" id="KW-1185">Reference proteome</keyword>
<feature type="transmembrane region" description="Helical" evidence="1">
    <location>
        <begin position="7"/>
        <end position="30"/>
    </location>
</feature>
<keyword evidence="1" id="KW-0812">Transmembrane</keyword>
<keyword evidence="1" id="KW-1133">Transmembrane helix</keyword>
<sequence length="348" mass="40619">MKKFKMVFCWALLSVVFQCSIFFILSNYYFKTNTDVDIKQIEIKEDTTYKDCNINLPQNSKNKSLSYNGEYIAFLENDKLKVLNTTNSNDENLNLDNNFKVSCFKWLNDRNRLIAIGKKDNEIILHTIDLNNIKNSKELNVSDNMKDLSTKTRHSINIDDFAISTKTSVMYLKAIDKSSNCYIYRINSSDEFEKIKPNTNKISDIEIIPREDRLIYETLDKSEFYITRPDKKIYIKGNGKYNLLQIDENSNLYVGNLVNDKINKIFVKKLDSNSPSIDTINLDIPINSKDIYITIDGQTLLNYKESKTLKDITVNKEYKYNGNIISVYKEGFSTISEDNRLTKYRFKN</sequence>